<keyword evidence="15" id="KW-1185">Reference proteome</keyword>
<evidence type="ECO:0008006" key="16">
    <source>
        <dbReference type="Google" id="ProtNLM"/>
    </source>
</evidence>
<proteinExistence type="predicted"/>
<keyword evidence="4 12" id="KW-0812">Transmembrane</keyword>
<feature type="compositionally biased region" description="Low complexity" evidence="11">
    <location>
        <begin position="310"/>
        <end position="328"/>
    </location>
</feature>
<dbReference type="STRING" id="6412.T1ERK2"/>
<keyword evidence="10" id="KW-0175">Coiled coil</keyword>
<gene>
    <name evidence="14" type="primary">20199202</name>
    <name evidence="13" type="ORF">HELRODRAFT_161501</name>
</gene>
<dbReference type="OrthoDB" id="427456at2759"/>
<dbReference type="HOGENOM" id="CLU_355361_0_0_1"/>
<protein>
    <recommendedName>
        <fullName evidence="16">Voltage-gated hydrogen channel 1</fullName>
    </recommendedName>
</protein>
<evidence type="ECO:0000256" key="4">
    <source>
        <dbReference type="ARBA" id="ARBA00022692"/>
    </source>
</evidence>
<evidence type="ECO:0000313" key="14">
    <source>
        <dbReference type="EnsemblMetazoa" id="HelroP161501"/>
    </source>
</evidence>
<evidence type="ECO:0000256" key="7">
    <source>
        <dbReference type="ARBA" id="ARBA00023065"/>
    </source>
</evidence>
<keyword evidence="6 12" id="KW-1133">Transmembrane helix</keyword>
<feature type="region of interest" description="Disordered" evidence="11">
    <location>
        <begin position="548"/>
        <end position="585"/>
    </location>
</feature>
<dbReference type="KEGG" id="hro:HELRODRAFT_161501"/>
<evidence type="ECO:0000256" key="12">
    <source>
        <dbReference type="SAM" id="Phobius"/>
    </source>
</evidence>
<feature type="coiled-coil region" evidence="10">
    <location>
        <begin position="107"/>
        <end position="134"/>
    </location>
</feature>
<accession>T1ERK2</accession>
<dbReference type="PANTHER" id="PTHR46480:SF1">
    <property type="entry name" value="VOLTAGE-GATED HYDROGEN CHANNEL 1"/>
    <property type="match status" value="1"/>
</dbReference>
<evidence type="ECO:0000256" key="1">
    <source>
        <dbReference type="ARBA" id="ARBA00004651"/>
    </source>
</evidence>
<evidence type="ECO:0000256" key="10">
    <source>
        <dbReference type="SAM" id="Coils"/>
    </source>
</evidence>
<dbReference type="InterPro" id="IPR031846">
    <property type="entry name" value="Hvcn1"/>
</dbReference>
<feature type="transmembrane region" description="Helical" evidence="12">
    <location>
        <begin position="76"/>
        <end position="99"/>
    </location>
</feature>
<reference evidence="13 15" key="2">
    <citation type="journal article" date="2013" name="Nature">
        <title>Insights into bilaterian evolution from three spiralian genomes.</title>
        <authorList>
            <person name="Simakov O."/>
            <person name="Marletaz F."/>
            <person name="Cho S.J."/>
            <person name="Edsinger-Gonzales E."/>
            <person name="Havlak P."/>
            <person name="Hellsten U."/>
            <person name="Kuo D.H."/>
            <person name="Larsson T."/>
            <person name="Lv J."/>
            <person name="Arendt D."/>
            <person name="Savage R."/>
            <person name="Osoegawa K."/>
            <person name="de Jong P."/>
            <person name="Grimwood J."/>
            <person name="Chapman J.A."/>
            <person name="Shapiro H."/>
            <person name="Aerts A."/>
            <person name="Otillar R.P."/>
            <person name="Terry A.Y."/>
            <person name="Boore J.L."/>
            <person name="Grigoriev I.V."/>
            <person name="Lindberg D.R."/>
            <person name="Seaver E.C."/>
            <person name="Weisblat D.A."/>
            <person name="Putnam N.H."/>
            <person name="Rokhsar D.S."/>
        </authorList>
    </citation>
    <scope>NUCLEOTIDE SEQUENCE</scope>
</reference>
<feature type="compositionally biased region" description="Basic and acidic residues" evidence="11">
    <location>
        <begin position="560"/>
        <end position="579"/>
    </location>
</feature>
<evidence type="ECO:0000256" key="6">
    <source>
        <dbReference type="ARBA" id="ARBA00022989"/>
    </source>
</evidence>
<feature type="compositionally biased region" description="Low complexity" evidence="11">
    <location>
        <begin position="344"/>
        <end position="363"/>
    </location>
</feature>
<keyword evidence="3" id="KW-1003">Cell membrane</keyword>
<feature type="region of interest" description="Disordered" evidence="11">
    <location>
        <begin position="281"/>
        <end position="371"/>
    </location>
</feature>
<keyword evidence="2" id="KW-0813">Transport</keyword>
<evidence type="ECO:0000256" key="2">
    <source>
        <dbReference type="ARBA" id="ARBA00022448"/>
    </source>
</evidence>
<feature type="region of interest" description="Disordered" evidence="11">
    <location>
        <begin position="403"/>
        <end position="425"/>
    </location>
</feature>
<dbReference type="CTD" id="20199202"/>
<dbReference type="GO" id="GO:1902600">
    <property type="term" value="P:proton transmembrane transport"/>
    <property type="evidence" value="ECO:0000318"/>
    <property type="project" value="GO_Central"/>
</dbReference>
<keyword evidence="8 12" id="KW-0472">Membrane</keyword>
<dbReference type="AlphaFoldDB" id="T1ERK2"/>
<feature type="compositionally biased region" description="Basic residues" evidence="11">
    <location>
        <begin position="329"/>
        <end position="341"/>
    </location>
</feature>
<dbReference type="InterPro" id="IPR027359">
    <property type="entry name" value="Volt_channel_dom_sf"/>
</dbReference>
<keyword evidence="5" id="KW-0851">Voltage-gated channel</keyword>
<dbReference type="GO" id="GO:0030171">
    <property type="term" value="F:voltage-gated proton channel activity"/>
    <property type="evidence" value="ECO:0000318"/>
    <property type="project" value="GO_Central"/>
</dbReference>
<dbReference type="Gene3D" id="1.20.120.350">
    <property type="entry name" value="Voltage-gated potassium channels. Chain C"/>
    <property type="match status" value="1"/>
</dbReference>
<evidence type="ECO:0000313" key="15">
    <source>
        <dbReference type="Proteomes" id="UP000015101"/>
    </source>
</evidence>
<organism evidence="14 15">
    <name type="scientific">Helobdella robusta</name>
    <name type="common">Californian leech</name>
    <dbReference type="NCBI Taxonomy" id="6412"/>
    <lineage>
        <taxon>Eukaryota</taxon>
        <taxon>Metazoa</taxon>
        <taxon>Spiralia</taxon>
        <taxon>Lophotrochozoa</taxon>
        <taxon>Annelida</taxon>
        <taxon>Clitellata</taxon>
        <taxon>Hirudinea</taxon>
        <taxon>Rhynchobdellida</taxon>
        <taxon>Glossiphoniidae</taxon>
        <taxon>Helobdella</taxon>
    </lineage>
</organism>
<dbReference type="EMBL" id="AMQM01000833">
    <property type="status" value="NOT_ANNOTATED_CDS"/>
    <property type="molecule type" value="Genomic_DNA"/>
</dbReference>
<feature type="compositionally biased region" description="Low complexity" evidence="11">
    <location>
        <begin position="281"/>
        <end position="294"/>
    </location>
</feature>
<evidence type="ECO:0000256" key="11">
    <source>
        <dbReference type="SAM" id="MobiDB-lite"/>
    </source>
</evidence>
<comment type="subcellular location">
    <subcellularLocation>
        <location evidence="1">Cell membrane</location>
        <topology evidence="1">Multi-pass membrane protein</topology>
    </subcellularLocation>
</comment>
<dbReference type="EMBL" id="KB096742">
    <property type="protein sequence ID" value="ESO02255.1"/>
    <property type="molecule type" value="Genomic_DNA"/>
</dbReference>
<evidence type="ECO:0000256" key="5">
    <source>
        <dbReference type="ARBA" id="ARBA00022882"/>
    </source>
</evidence>
<name>T1ERK2_HELRO</name>
<reference evidence="15" key="1">
    <citation type="submission" date="2012-12" db="EMBL/GenBank/DDBJ databases">
        <authorList>
            <person name="Hellsten U."/>
            <person name="Grimwood J."/>
            <person name="Chapman J.A."/>
            <person name="Shapiro H."/>
            <person name="Aerts A."/>
            <person name="Otillar R.P."/>
            <person name="Terry A.Y."/>
            <person name="Boore J.L."/>
            <person name="Simakov O."/>
            <person name="Marletaz F."/>
            <person name="Cho S.-J."/>
            <person name="Edsinger-Gonzales E."/>
            <person name="Havlak P."/>
            <person name="Kuo D.-H."/>
            <person name="Larsson T."/>
            <person name="Lv J."/>
            <person name="Arendt D."/>
            <person name="Savage R."/>
            <person name="Osoegawa K."/>
            <person name="de Jong P."/>
            <person name="Lindberg D.R."/>
            <person name="Seaver E.C."/>
            <person name="Weisblat D.A."/>
            <person name="Putnam N.H."/>
            <person name="Grigoriev I.V."/>
            <person name="Rokhsar D.S."/>
        </authorList>
    </citation>
    <scope>NUCLEOTIDE SEQUENCE</scope>
</reference>
<dbReference type="GO" id="GO:0034702">
    <property type="term" value="C:monoatomic ion channel complex"/>
    <property type="evidence" value="ECO:0007669"/>
    <property type="project" value="UniProtKB-KW"/>
</dbReference>
<dbReference type="EnsemblMetazoa" id="HelroT161501">
    <property type="protein sequence ID" value="HelroP161501"/>
    <property type="gene ID" value="HelroG161501"/>
</dbReference>
<dbReference type="GO" id="GO:0005886">
    <property type="term" value="C:plasma membrane"/>
    <property type="evidence" value="ECO:0000318"/>
    <property type="project" value="GO_Central"/>
</dbReference>
<keyword evidence="9" id="KW-0407">Ion channel</keyword>
<dbReference type="GeneID" id="20199202"/>
<sequence length="790" mass="89454">MQFVSHVLSDVPEKRYSPRRNDLPAFWEDDLIKIFAMGWSFCRHRIEIFDAIIIASSFAIDLIFLGGVAGEEGQKAAAVLVILLLWRIARVVDGIVVTMKQRQEFRIRLQKRARRTAERKLESYESEKQSKNGNHDFITVHCIRCFHAVAKYDVKVTSLKLQKQIDALKELCAKAGIPDSDILACTPKHPCHVTTTLDALSSVAKLSVSMTMLMSSSSGGLSVGNACPHHHRSSSRMPLTHDETSFTLLENQLLDYPQNQQCPQQKCNTLQPIQQPLLLPLQQQQQQQQPQPQQNAREREASHKLPSNESSQYIDSFSSSYPSLAPPASKRHSLFKCKKKNDNKNNNSDKSNNGKTSATTNNNSKKKSKLKESGTFNNLFLRKQKRPTFETIAEKNFFVSFENKNGSDIDENDEDDDDDDDADDCYPKFKRRTNISIEEIEDDDDDDDDGQVIDVAAAADDDVEADIHCEHDVDFNNRNNFNKLESVNLTCNEEKFRTNNFRNKKIFSSSNNANNNHIVVDVVVHHPQHPHQHPQQQNIQLPVPQLNANQQQNAKLQRQQKLEAEQSGEKDSVKNEQKEQQLQQQQQQQQQQQLCNISSHEVQQESNNIAAYDQVDSMLNLGFDIGNPLDDFNELINIADKNANNNHTNANNTNNNANISTTLANQHFPTEAISNINNNNSNNISNISNVHIKFDINSYLASSTHNSNISSNISQYIRNNCIAVNWSNSIINNNNNNNINKANNNNNTNRINNKANNISNNITLINNKANNINNSVNLICEADDDRHNSR</sequence>
<evidence type="ECO:0000256" key="3">
    <source>
        <dbReference type="ARBA" id="ARBA00022475"/>
    </source>
</evidence>
<evidence type="ECO:0000256" key="8">
    <source>
        <dbReference type="ARBA" id="ARBA00023136"/>
    </source>
</evidence>
<feature type="compositionally biased region" description="Acidic residues" evidence="11">
    <location>
        <begin position="408"/>
        <end position="424"/>
    </location>
</feature>
<dbReference type="RefSeq" id="XP_009019663.1">
    <property type="nucleotide sequence ID" value="XM_009021415.1"/>
</dbReference>
<dbReference type="Proteomes" id="UP000015101">
    <property type="component" value="Unassembled WGS sequence"/>
</dbReference>
<keyword evidence="7" id="KW-0406">Ion transport</keyword>
<feature type="transmembrane region" description="Helical" evidence="12">
    <location>
        <begin position="48"/>
        <end position="70"/>
    </location>
</feature>
<evidence type="ECO:0000313" key="13">
    <source>
        <dbReference type="EMBL" id="ESO02255.1"/>
    </source>
</evidence>
<feature type="compositionally biased region" description="Low complexity" evidence="11">
    <location>
        <begin position="548"/>
        <end position="559"/>
    </location>
</feature>
<reference evidence="14" key="3">
    <citation type="submission" date="2015-06" db="UniProtKB">
        <authorList>
            <consortium name="EnsemblMetazoa"/>
        </authorList>
    </citation>
    <scope>IDENTIFICATION</scope>
</reference>
<dbReference type="InParanoid" id="T1ERK2"/>
<evidence type="ECO:0000256" key="9">
    <source>
        <dbReference type="ARBA" id="ARBA00023303"/>
    </source>
</evidence>
<dbReference type="PANTHER" id="PTHR46480">
    <property type="entry name" value="F20B24.22"/>
    <property type="match status" value="1"/>
</dbReference>